<name>A0A191WI91_9MICO</name>
<dbReference type="Gene3D" id="3.40.710.10">
    <property type="entry name" value="DD-peptidase/beta-lactamase superfamily"/>
    <property type="match status" value="1"/>
</dbReference>
<feature type="domain" description="Peptidase S12 Pab87-related C-terminal" evidence="4">
    <location>
        <begin position="453"/>
        <end position="506"/>
    </location>
</feature>
<feature type="signal peptide" evidence="2">
    <location>
        <begin position="1"/>
        <end position="31"/>
    </location>
</feature>
<dbReference type="AlphaFoldDB" id="A0A191WI91"/>
<feature type="compositionally biased region" description="Low complexity" evidence="1">
    <location>
        <begin position="35"/>
        <end position="46"/>
    </location>
</feature>
<keyword evidence="2" id="KW-0732">Signal</keyword>
<dbReference type="SUPFAM" id="SSF56601">
    <property type="entry name" value="beta-lactamase/transpeptidase-like"/>
    <property type="match status" value="1"/>
</dbReference>
<sequence>MQSRVTKDRGARAARTIVAVAVSTLVLGATAACTAESTGSSSSGGTPITVETGDAPNQDVIPLYTDQDAAIEAAVKNLPGHVEEALDRTGVPGAQVAVVSGGETVYQGSFGVRDVTTEEKVDDDTLFMIASLSKPVSGTVVAKAITEDPDLSWSTPVKDLMPDFTMGDPYVTDNAQIGDYFTHRTGIPTGGGDDLEDVGFDRDYILAHLNQIPLAPFRITYQYSNFGLTTGAEAVAVSRGATWEQTAEELLFEPLGMDSTTSSHADFLAADNRAVQHARLGDKDFQPEFDRDPDAEAPAGGIASTAGDLAKWMNLVLADGELDGEAFIDPATMTQAFSAQIVSSHNQTLDQRPGHYGFGVNVGSGAGGRVVLSHSGGFGLGTATAASMVPDLDLGIVVLTNGAPIGAPEAVAQEFLDDVLYGAQTRDWVELTGGYFEHFNAPAGDLVGEEAPTDAAASGPASDYVGTYESPYFGTLTITEEGGSLQGAMGPEGDYTFAIEPWDGDTMAFAPTGENALPGSLSSAVFARGGAGVSGVTLTYFNQYPQVEEPSGLGVFTRVG</sequence>
<reference evidence="6" key="2">
    <citation type="submission" date="2016-01" db="EMBL/GenBank/DDBJ databases">
        <title>Complete genome sequence of Agromyces aureus AR33T and comparison with related organisms.</title>
        <authorList>
            <person name="Corretto E."/>
            <person name="Antonielli L."/>
            <person name="Sessitsch A."/>
            <person name="Brader G."/>
        </authorList>
    </citation>
    <scope>NUCLEOTIDE SEQUENCE [LARGE SCALE GENOMIC DNA]</scope>
    <source>
        <strain evidence="6">AR33</strain>
    </source>
</reference>
<dbReference type="EMBL" id="CP013979">
    <property type="protein sequence ID" value="ANJ27976.1"/>
    <property type="molecule type" value="Genomic_DNA"/>
</dbReference>
<evidence type="ECO:0000313" key="5">
    <source>
        <dbReference type="EMBL" id="ANJ27976.1"/>
    </source>
</evidence>
<protein>
    <submittedName>
        <fullName evidence="5">Serine hydrolase</fullName>
    </submittedName>
</protein>
<dbReference type="Pfam" id="PF11954">
    <property type="entry name" value="DUF3471"/>
    <property type="match status" value="1"/>
</dbReference>
<reference evidence="5 6" key="1">
    <citation type="journal article" date="2016" name="Int. J. Syst. Evol. Microbiol.">
        <title>Agromyces aureus sp. nov., isolated from the rhizosphere of Salix caprea L. grown in a heavy-metal-contaminated soil.</title>
        <authorList>
            <person name="Corretto E."/>
            <person name="Antonielli L."/>
            <person name="Sessitsch A."/>
            <person name="Compant S."/>
            <person name="Gorfer M."/>
            <person name="Kuffner M."/>
            <person name="Brader G."/>
        </authorList>
    </citation>
    <scope>NUCLEOTIDE SEQUENCE [LARGE SCALE GENOMIC DNA]</scope>
    <source>
        <strain evidence="5 6">AR33</strain>
    </source>
</reference>
<dbReference type="PANTHER" id="PTHR46825">
    <property type="entry name" value="D-ALANYL-D-ALANINE-CARBOXYPEPTIDASE/ENDOPEPTIDASE AMPH"/>
    <property type="match status" value="1"/>
</dbReference>
<dbReference type="InterPro" id="IPR001466">
    <property type="entry name" value="Beta-lactam-related"/>
</dbReference>
<dbReference type="OrthoDB" id="5377981at2"/>
<dbReference type="InterPro" id="IPR021860">
    <property type="entry name" value="Peptidase_S12_Pab87-rel_C"/>
</dbReference>
<dbReference type="InterPro" id="IPR012338">
    <property type="entry name" value="Beta-lactam/transpept-like"/>
</dbReference>
<dbReference type="InterPro" id="IPR050491">
    <property type="entry name" value="AmpC-like"/>
</dbReference>
<dbReference type="Pfam" id="PF00144">
    <property type="entry name" value="Beta-lactamase"/>
    <property type="match status" value="1"/>
</dbReference>
<dbReference type="Proteomes" id="UP000078437">
    <property type="component" value="Chromosome"/>
</dbReference>
<dbReference type="GO" id="GO:0016787">
    <property type="term" value="F:hydrolase activity"/>
    <property type="evidence" value="ECO:0007669"/>
    <property type="project" value="UniProtKB-KW"/>
</dbReference>
<dbReference type="PROSITE" id="PS51257">
    <property type="entry name" value="PROKAR_LIPOPROTEIN"/>
    <property type="match status" value="1"/>
</dbReference>
<keyword evidence="6" id="KW-1185">Reference proteome</keyword>
<feature type="domain" description="Beta-lactamase-related" evidence="3">
    <location>
        <begin position="81"/>
        <end position="413"/>
    </location>
</feature>
<evidence type="ECO:0000259" key="3">
    <source>
        <dbReference type="Pfam" id="PF00144"/>
    </source>
</evidence>
<proteinExistence type="predicted"/>
<evidence type="ECO:0000259" key="4">
    <source>
        <dbReference type="Pfam" id="PF11954"/>
    </source>
</evidence>
<gene>
    <name evidence="5" type="ORF">ATC03_15930</name>
</gene>
<keyword evidence="5" id="KW-0378">Hydrolase</keyword>
<dbReference type="PANTHER" id="PTHR46825:SF15">
    <property type="entry name" value="BETA-LACTAMASE-RELATED DOMAIN-CONTAINING PROTEIN"/>
    <property type="match status" value="1"/>
</dbReference>
<evidence type="ECO:0000256" key="1">
    <source>
        <dbReference type="SAM" id="MobiDB-lite"/>
    </source>
</evidence>
<organism evidence="5 6">
    <name type="scientific">Agromyces aureus</name>
    <dbReference type="NCBI Taxonomy" id="453304"/>
    <lineage>
        <taxon>Bacteria</taxon>
        <taxon>Bacillati</taxon>
        <taxon>Actinomycetota</taxon>
        <taxon>Actinomycetes</taxon>
        <taxon>Micrococcales</taxon>
        <taxon>Microbacteriaceae</taxon>
        <taxon>Agromyces</taxon>
    </lineage>
</organism>
<feature type="chain" id="PRO_5039331310" evidence="2">
    <location>
        <begin position="32"/>
        <end position="560"/>
    </location>
</feature>
<evidence type="ECO:0000313" key="6">
    <source>
        <dbReference type="Proteomes" id="UP000078437"/>
    </source>
</evidence>
<accession>A0A191WI91</accession>
<dbReference type="Gene3D" id="2.40.128.600">
    <property type="match status" value="1"/>
</dbReference>
<dbReference type="KEGG" id="agy:ATC03_15930"/>
<dbReference type="STRING" id="453304.ATC03_15930"/>
<evidence type="ECO:0000256" key="2">
    <source>
        <dbReference type="SAM" id="SignalP"/>
    </source>
</evidence>
<dbReference type="RefSeq" id="WP_067879206.1">
    <property type="nucleotide sequence ID" value="NZ_CP013979.1"/>
</dbReference>
<feature type="region of interest" description="Disordered" evidence="1">
    <location>
        <begin position="35"/>
        <end position="54"/>
    </location>
</feature>